<dbReference type="Proteomes" id="UP000006643">
    <property type="component" value="Unassembled WGS sequence"/>
</dbReference>
<feature type="region of interest" description="Disordered" evidence="1">
    <location>
        <begin position="355"/>
        <end position="396"/>
    </location>
</feature>
<name>D0N6H7_PHYIT</name>
<dbReference type="eggNOG" id="ENOG502SJ7M">
    <property type="taxonomic scope" value="Eukaryota"/>
</dbReference>
<evidence type="ECO:0000313" key="2">
    <source>
        <dbReference type="EMBL" id="EEY70668.1"/>
    </source>
</evidence>
<dbReference type="InParanoid" id="D0N6H7"/>
<dbReference type="VEuPathDB" id="FungiDB:PITG_06145"/>
<keyword evidence="3" id="KW-1185">Reference proteome</keyword>
<dbReference type="GeneID" id="9472293"/>
<organism evidence="2 3">
    <name type="scientific">Phytophthora infestans (strain T30-4)</name>
    <name type="common">Potato late blight agent</name>
    <dbReference type="NCBI Taxonomy" id="403677"/>
    <lineage>
        <taxon>Eukaryota</taxon>
        <taxon>Sar</taxon>
        <taxon>Stramenopiles</taxon>
        <taxon>Oomycota</taxon>
        <taxon>Peronosporomycetes</taxon>
        <taxon>Peronosporales</taxon>
        <taxon>Peronosporaceae</taxon>
        <taxon>Phytophthora</taxon>
    </lineage>
</organism>
<evidence type="ECO:0000256" key="1">
    <source>
        <dbReference type="SAM" id="MobiDB-lite"/>
    </source>
</evidence>
<dbReference type="AlphaFoldDB" id="D0N6H7"/>
<evidence type="ECO:0000313" key="3">
    <source>
        <dbReference type="Proteomes" id="UP000006643"/>
    </source>
</evidence>
<sequence length="396" mass="45553">MSGKHEFCPGEKRVMVNSYEYFKSQKEQGLFKGIRTRQLVSDCLGCAPNTVDSVVNEKKNNSDTYFETENNQSPTVHDISMHPFNAIADTFDVTPVRSRPVLAPRVPAVTALAAERRAPNRRKKLKWRTRDSQASQLYNLELDVMHLQQEIQRLAEYQQILDARTFNRRDALDGYYVKTVQEYHRVFENGYRPGTPLDATHGRGVMLHQWEQYTKALSGLEFHYLRSQVLSMEGRTVVTSYASYKHIVTRDTVEVMFPEALRQYPRIVTKMLGRVFKGVGKFDFVFDTQTHNIISFDFELDFLEEFSRLLQDPRDLCAIFEGARITEECLIGDVTGYGEVPSSPNAGPIATATVEKKTEASFDTDLEDKTPLGHSDEEWRQPSLTNRTGRRKEIWE</sequence>
<dbReference type="RefSeq" id="XP_002998322.1">
    <property type="nucleotide sequence ID" value="XM_002998276.1"/>
</dbReference>
<dbReference type="KEGG" id="pif:PITG_06145"/>
<accession>D0N6H7</accession>
<gene>
    <name evidence="2" type="ORF">PITG_06145</name>
</gene>
<feature type="compositionally biased region" description="Basic and acidic residues" evidence="1">
    <location>
        <begin position="367"/>
        <end position="380"/>
    </location>
</feature>
<reference evidence="3" key="1">
    <citation type="journal article" date="2009" name="Nature">
        <title>Genome sequence and analysis of the Irish potato famine pathogen Phytophthora infestans.</title>
        <authorList>
            <consortium name="The Broad Institute Genome Sequencing Platform"/>
            <person name="Haas B.J."/>
            <person name="Kamoun S."/>
            <person name="Zody M.C."/>
            <person name="Jiang R.H."/>
            <person name="Handsaker R.E."/>
            <person name="Cano L.M."/>
            <person name="Grabherr M."/>
            <person name="Kodira C.D."/>
            <person name="Raffaele S."/>
            <person name="Torto-Alalibo T."/>
            <person name="Bozkurt T.O."/>
            <person name="Ah-Fong A.M."/>
            <person name="Alvarado L."/>
            <person name="Anderson V.L."/>
            <person name="Armstrong M.R."/>
            <person name="Avrova A."/>
            <person name="Baxter L."/>
            <person name="Beynon J."/>
            <person name="Boevink P.C."/>
            <person name="Bollmann S.R."/>
            <person name="Bos J.I."/>
            <person name="Bulone V."/>
            <person name="Cai G."/>
            <person name="Cakir C."/>
            <person name="Carrington J.C."/>
            <person name="Chawner M."/>
            <person name="Conti L."/>
            <person name="Costanzo S."/>
            <person name="Ewan R."/>
            <person name="Fahlgren N."/>
            <person name="Fischbach M.A."/>
            <person name="Fugelstad J."/>
            <person name="Gilroy E.M."/>
            <person name="Gnerre S."/>
            <person name="Green P.J."/>
            <person name="Grenville-Briggs L.J."/>
            <person name="Griffith J."/>
            <person name="Grunwald N.J."/>
            <person name="Horn K."/>
            <person name="Horner N.R."/>
            <person name="Hu C.H."/>
            <person name="Huitema E."/>
            <person name="Jeong D.H."/>
            <person name="Jones A.M."/>
            <person name="Jones J.D."/>
            <person name="Jones R.W."/>
            <person name="Karlsson E.K."/>
            <person name="Kunjeti S.G."/>
            <person name="Lamour K."/>
            <person name="Liu Z."/>
            <person name="Ma L."/>
            <person name="Maclean D."/>
            <person name="Chibucos M.C."/>
            <person name="McDonald H."/>
            <person name="McWalters J."/>
            <person name="Meijer H.J."/>
            <person name="Morgan W."/>
            <person name="Morris P.F."/>
            <person name="Munro C.A."/>
            <person name="O'Neill K."/>
            <person name="Ospina-Giraldo M."/>
            <person name="Pinzon A."/>
            <person name="Pritchard L."/>
            <person name="Ramsahoye B."/>
            <person name="Ren Q."/>
            <person name="Restrepo S."/>
            <person name="Roy S."/>
            <person name="Sadanandom A."/>
            <person name="Savidor A."/>
            <person name="Schornack S."/>
            <person name="Schwartz D.C."/>
            <person name="Schumann U.D."/>
            <person name="Schwessinger B."/>
            <person name="Seyer L."/>
            <person name="Sharpe T."/>
            <person name="Silvar C."/>
            <person name="Song J."/>
            <person name="Studholme D.J."/>
            <person name="Sykes S."/>
            <person name="Thines M."/>
            <person name="van de Vondervoort P.J."/>
            <person name="Phuntumart V."/>
            <person name="Wawra S."/>
            <person name="Weide R."/>
            <person name="Win J."/>
            <person name="Young C."/>
            <person name="Zhou S."/>
            <person name="Fry W."/>
            <person name="Meyers B.C."/>
            <person name="van West P."/>
            <person name="Ristaino J."/>
            <person name="Govers F."/>
            <person name="Birch P.R."/>
            <person name="Whisson S.C."/>
            <person name="Judelson H.S."/>
            <person name="Nusbaum C."/>
        </authorList>
    </citation>
    <scope>NUCLEOTIDE SEQUENCE [LARGE SCALE GENOMIC DNA]</scope>
    <source>
        <strain evidence="3">T30-4</strain>
    </source>
</reference>
<dbReference type="HOGENOM" id="CLU_058553_1_0_1"/>
<dbReference type="EMBL" id="DS028126">
    <property type="protein sequence ID" value="EEY70668.1"/>
    <property type="molecule type" value="Genomic_DNA"/>
</dbReference>
<proteinExistence type="predicted"/>
<protein>
    <submittedName>
        <fullName evidence="2">Uncharacterized protein</fullName>
    </submittedName>
</protein>
<dbReference type="OrthoDB" id="107282at2759"/>